<feature type="region of interest" description="Disordered" evidence="1">
    <location>
        <begin position="1"/>
        <end position="22"/>
    </location>
</feature>
<evidence type="ECO:0000256" key="1">
    <source>
        <dbReference type="SAM" id="MobiDB-lite"/>
    </source>
</evidence>
<feature type="non-terminal residue" evidence="2">
    <location>
        <position position="67"/>
    </location>
</feature>
<dbReference type="AlphaFoldDB" id="K0SVE8"/>
<protein>
    <submittedName>
        <fullName evidence="2">Uncharacterized protein</fullName>
    </submittedName>
</protein>
<name>K0SVE8_THAOC</name>
<evidence type="ECO:0000313" key="2">
    <source>
        <dbReference type="EMBL" id="EJK69415.1"/>
    </source>
</evidence>
<accession>K0SVE8</accession>
<sequence>MASLVDGVAPASPGESPFADPSALHRDAMGAYESLAGFLRRNSAAPGGGRRHLRAAGAPSACPSRST</sequence>
<dbReference type="EMBL" id="AGNL01010105">
    <property type="protein sequence ID" value="EJK69415.1"/>
    <property type="molecule type" value="Genomic_DNA"/>
</dbReference>
<organism evidence="2 3">
    <name type="scientific">Thalassiosira oceanica</name>
    <name type="common">Marine diatom</name>
    <dbReference type="NCBI Taxonomy" id="159749"/>
    <lineage>
        <taxon>Eukaryota</taxon>
        <taxon>Sar</taxon>
        <taxon>Stramenopiles</taxon>
        <taxon>Ochrophyta</taxon>
        <taxon>Bacillariophyta</taxon>
        <taxon>Coscinodiscophyceae</taxon>
        <taxon>Thalassiosirophycidae</taxon>
        <taxon>Thalassiosirales</taxon>
        <taxon>Thalassiosiraceae</taxon>
        <taxon>Thalassiosira</taxon>
    </lineage>
</organism>
<feature type="region of interest" description="Disordered" evidence="1">
    <location>
        <begin position="43"/>
        <end position="67"/>
    </location>
</feature>
<evidence type="ECO:0000313" key="3">
    <source>
        <dbReference type="Proteomes" id="UP000266841"/>
    </source>
</evidence>
<proteinExistence type="predicted"/>
<dbReference type="Proteomes" id="UP000266841">
    <property type="component" value="Unassembled WGS sequence"/>
</dbReference>
<dbReference type="OrthoDB" id="39626at2759"/>
<reference evidence="2 3" key="1">
    <citation type="journal article" date="2012" name="Genome Biol.">
        <title>Genome and low-iron response of an oceanic diatom adapted to chronic iron limitation.</title>
        <authorList>
            <person name="Lommer M."/>
            <person name="Specht M."/>
            <person name="Roy A.S."/>
            <person name="Kraemer L."/>
            <person name="Andreson R."/>
            <person name="Gutowska M.A."/>
            <person name="Wolf J."/>
            <person name="Bergner S.V."/>
            <person name="Schilhabel M.B."/>
            <person name="Klostermeier U.C."/>
            <person name="Beiko R.G."/>
            <person name="Rosenstiel P."/>
            <person name="Hippler M."/>
            <person name="Laroche J."/>
        </authorList>
    </citation>
    <scope>NUCLEOTIDE SEQUENCE [LARGE SCALE GENOMIC DNA]</scope>
    <source>
        <strain evidence="2 3">CCMP1005</strain>
    </source>
</reference>
<keyword evidence="3" id="KW-1185">Reference proteome</keyword>
<gene>
    <name evidence="2" type="ORF">THAOC_09333</name>
</gene>
<comment type="caution">
    <text evidence="2">The sequence shown here is derived from an EMBL/GenBank/DDBJ whole genome shotgun (WGS) entry which is preliminary data.</text>
</comment>